<gene>
    <name evidence="3" type="ORF">YLM1_0429</name>
</gene>
<sequence>MSSMSSVAGLSKYIRTLPKAKSSLLIIVVMSFILGSILFLLKPVSIGSILENLLYGGAFGFIVFGLPAIITGSTDQKWVYSLNGINLKAKHSMFLALVSMTIAGIVSILGTILGHFVDVDLFVNSILFGSVFAFAFNILVIWSTTRIKLFKSVIIAIIQPLLMIGMLIITSFLNNIETVFELGIIGTILKVITASIIFLLAIYSFIRVVESPMKKNLGFGVLEILSYFILHMNEGSDTIEDLFDNVGEAIDTIVGVASFRRLDGSIKALFISPCVHPGPLGDIGGSNMPTILADRFDAFTMVAHGPSTHDFNPVSRKEIVKIEEAVRKALDTMEYSGKASRFIRYSHKKANIGIQFFKNGTIMLSTFAPSGSDDIEYAVGLAAMIESQKEIGTENNILVDCHNSFNEEKGGVLPGNPELFQLLDTIKLINPLDLEHEIKVGCYHTDLGGFDKHQGIGESGLKTMVIEVNGQRTAYVLFDSNNMELGYRETIFNAVKDLDIDEIEVMTTDTHTVNTLSAGYNPVGTVEKEKIIDYVKLSIMEAIRDLEPVEAGTNTERILNLKTFGPNNSTELISTISSIVAVSKIIAPLTFIIAIIFVFIWIFIF</sequence>
<evidence type="ECO:0000259" key="2">
    <source>
        <dbReference type="Pfam" id="PF09843"/>
    </source>
</evidence>
<feature type="transmembrane region" description="Helical" evidence="1">
    <location>
        <begin position="93"/>
        <end position="116"/>
    </location>
</feature>
<reference evidence="4" key="2">
    <citation type="submission" date="2016-02" db="EMBL/GenBank/DDBJ databases">
        <title>The draft genome sequence of the rumen methanogen Methanobrevibacter olleyae YLM1.</title>
        <authorList>
            <consortium name="New Zealand Agricultural Greenhouse Gas Research Centre/Pastoral Greenhouse Gas Research Consortium"/>
            <person name="Kelly W.J."/>
            <person name="Li D."/>
            <person name="Lambie S.C."/>
            <person name="Attwood G.T."/>
            <person name="Altermann E."/>
            <person name="Leahy S.C."/>
        </authorList>
    </citation>
    <scope>NUCLEOTIDE SEQUENCE [LARGE SCALE GENOMIC DNA]</scope>
    <source>
        <strain evidence="4">YLM1</strain>
    </source>
</reference>
<dbReference type="GeneID" id="28488728"/>
<reference evidence="3 4" key="1">
    <citation type="journal article" date="2016" name="Genome Announc.">
        <title>Draft Genome Sequence of the Rumen Methanogen Methanobrevibacter olleyae YLM1.</title>
        <authorList>
            <person name="Kelly W.J."/>
            <person name="Li D."/>
            <person name="Lambie S.C."/>
            <person name="Cox F."/>
            <person name="Attwood G.T."/>
            <person name="Altermann E."/>
            <person name="Leahy S.C."/>
        </authorList>
    </citation>
    <scope>NUCLEOTIDE SEQUENCE [LARGE SCALE GENOMIC DNA]</scope>
    <source>
        <strain evidence="3 4">YLM1</strain>
    </source>
</reference>
<feature type="transmembrane region" description="Helical" evidence="1">
    <location>
        <begin position="154"/>
        <end position="176"/>
    </location>
</feature>
<dbReference type="STRING" id="294671.YLM1_0429"/>
<feature type="transmembrane region" description="Helical" evidence="1">
    <location>
        <begin position="53"/>
        <end position="72"/>
    </location>
</feature>
<accession>A0A126QYR9</accession>
<feature type="transmembrane region" description="Helical" evidence="1">
    <location>
        <begin position="182"/>
        <end position="206"/>
    </location>
</feature>
<organism evidence="3 4">
    <name type="scientific">Methanobrevibacter olleyae</name>
    <dbReference type="NCBI Taxonomy" id="294671"/>
    <lineage>
        <taxon>Archaea</taxon>
        <taxon>Methanobacteriati</taxon>
        <taxon>Methanobacteriota</taxon>
        <taxon>Methanomada group</taxon>
        <taxon>Methanobacteria</taxon>
        <taxon>Methanobacteriales</taxon>
        <taxon>Methanobacteriaceae</taxon>
        <taxon>Methanobrevibacter</taxon>
    </lineage>
</organism>
<feature type="transmembrane region" description="Helical" evidence="1">
    <location>
        <begin position="122"/>
        <end position="142"/>
    </location>
</feature>
<keyword evidence="1" id="KW-0472">Membrane</keyword>
<evidence type="ECO:0000313" key="4">
    <source>
        <dbReference type="Proteomes" id="UP000066376"/>
    </source>
</evidence>
<proteinExistence type="predicted"/>
<dbReference type="PATRIC" id="fig|294671.3.peg.445"/>
<keyword evidence="1" id="KW-1133">Transmembrane helix</keyword>
<name>A0A126QYR9_METOL</name>
<dbReference type="Pfam" id="PF09843">
    <property type="entry name" value="DUF2070"/>
    <property type="match status" value="1"/>
</dbReference>
<dbReference type="KEGG" id="mol:YLM1_0429"/>
<protein>
    <recommendedName>
        <fullName evidence="2">DUF2070 domain-containing protein</fullName>
    </recommendedName>
</protein>
<feature type="domain" description="DUF2070" evidence="2">
    <location>
        <begin position="8"/>
        <end position="597"/>
    </location>
</feature>
<dbReference type="RefSeq" id="WP_067145855.1">
    <property type="nucleotide sequence ID" value="NZ_CP014265.1"/>
</dbReference>
<evidence type="ECO:0000313" key="3">
    <source>
        <dbReference type="EMBL" id="AMK14986.1"/>
    </source>
</evidence>
<dbReference type="EMBL" id="CP014265">
    <property type="protein sequence ID" value="AMK14986.1"/>
    <property type="molecule type" value="Genomic_DNA"/>
</dbReference>
<dbReference type="InterPro" id="IPR019204">
    <property type="entry name" value="DUF2070_membrane"/>
</dbReference>
<dbReference type="Proteomes" id="UP000066376">
    <property type="component" value="Chromosome"/>
</dbReference>
<keyword evidence="4" id="KW-1185">Reference proteome</keyword>
<feature type="transmembrane region" description="Helical" evidence="1">
    <location>
        <begin position="21"/>
        <end position="41"/>
    </location>
</feature>
<keyword evidence="1" id="KW-0812">Transmembrane</keyword>
<dbReference type="AlphaFoldDB" id="A0A126QYR9"/>
<feature type="transmembrane region" description="Helical" evidence="1">
    <location>
        <begin position="585"/>
        <end position="604"/>
    </location>
</feature>
<evidence type="ECO:0000256" key="1">
    <source>
        <dbReference type="SAM" id="Phobius"/>
    </source>
</evidence>